<dbReference type="EMBL" id="JBJQOH010000003">
    <property type="protein sequence ID" value="KAL3693666.1"/>
    <property type="molecule type" value="Genomic_DNA"/>
</dbReference>
<keyword evidence="2" id="KW-1185">Reference proteome</keyword>
<comment type="caution">
    <text evidence="1">The sequence shown here is derived from an EMBL/GenBank/DDBJ whole genome shotgun (WGS) entry which is preliminary data.</text>
</comment>
<gene>
    <name evidence="1" type="ORF">R1sor_007317</name>
</gene>
<evidence type="ECO:0000313" key="1">
    <source>
        <dbReference type="EMBL" id="KAL3693666.1"/>
    </source>
</evidence>
<evidence type="ECO:0000313" key="2">
    <source>
        <dbReference type="Proteomes" id="UP001633002"/>
    </source>
</evidence>
<proteinExistence type="predicted"/>
<reference evidence="1 2" key="1">
    <citation type="submission" date="2024-09" db="EMBL/GenBank/DDBJ databases">
        <title>Chromosome-scale assembly of Riccia sorocarpa.</title>
        <authorList>
            <person name="Paukszto L."/>
        </authorList>
    </citation>
    <scope>NUCLEOTIDE SEQUENCE [LARGE SCALE GENOMIC DNA]</scope>
    <source>
        <strain evidence="1">LP-2024</strain>
        <tissue evidence="1">Aerial parts of the thallus</tissue>
    </source>
</reference>
<protein>
    <submittedName>
        <fullName evidence="1">Uncharacterized protein</fullName>
    </submittedName>
</protein>
<accession>A0ABD3HSB1</accession>
<organism evidence="1 2">
    <name type="scientific">Riccia sorocarpa</name>
    <dbReference type="NCBI Taxonomy" id="122646"/>
    <lineage>
        <taxon>Eukaryota</taxon>
        <taxon>Viridiplantae</taxon>
        <taxon>Streptophyta</taxon>
        <taxon>Embryophyta</taxon>
        <taxon>Marchantiophyta</taxon>
        <taxon>Marchantiopsida</taxon>
        <taxon>Marchantiidae</taxon>
        <taxon>Marchantiales</taxon>
        <taxon>Ricciaceae</taxon>
        <taxon>Riccia</taxon>
    </lineage>
</organism>
<name>A0ABD3HSB1_9MARC</name>
<sequence length="179" mass="20351">MFVTEVALQKFWVWIPQVLSLPSFNTLQFTLLLLLKAKFPLSVSAIHKVLCEAHAPSVLPNLICRWQLDTSVLDWAQLSLSIWTSGVHRRDCLFLWRVLARGFFSGSRAAMTGLGSSSLWHQRNSLMFEDKLQTLSVHLPLLCTVEAMLAQYARCGTRKRRLLAKAFLLVLEGWRLSPA</sequence>
<dbReference type="AlphaFoldDB" id="A0ABD3HSB1"/>
<dbReference type="Proteomes" id="UP001633002">
    <property type="component" value="Unassembled WGS sequence"/>
</dbReference>